<evidence type="ECO:0000313" key="2">
    <source>
        <dbReference type="EMBL" id="EHJ52760.1"/>
    </source>
</evidence>
<name>G5JZ44_9STRE</name>
<feature type="domain" description="N-acetyltransferase" evidence="1">
    <location>
        <begin position="3"/>
        <end position="162"/>
    </location>
</feature>
<protein>
    <submittedName>
        <fullName evidence="2">Acetyltransferase, GNAT family</fullName>
        <ecNumber evidence="2">2.3.1.-</ecNumber>
    </submittedName>
</protein>
<proteinExistence type="predicted"/>
<dbReference type="CDD" id="cd04301">
    <property type="entry name" value="NAT_SF"/>
    <property type="match status" value="1"/>
</dbReference>
<accession>G5JZ44</accession>
<comment type="caution">
    <text evidence="2">The sequence shown here is derived from an EMBL/GenBank/DDBJ whole genome shotgun (WGS) entry which is preliminary data.</text>
</comment>
<dbReference type="STRING" id="764298.STRMA_0461"/>
<evidence type="ECO:0000313" key="3">
    <source>
        <dbReference type="Proteomes" id="UP000003573"/>
    </source>
</evidence>
<keyword evidence="3" id="KW-1185">Reference proteome</keyword>
<reference evidence="2 3" key="1">
    <citation type="journal article" date="2014" name="Int. J. Syst. Evol. Microbiol.">
        <title>Phylogenomics and the dynamic genome evolution of the genus Streptococcus.</title>
        <authorList>
            <consortium name="The Broad Institute Genome Sequencing Platform"/>
            <person name="Richards V.P."/>
            <person name="Palmer S.R."/>
            <person name="Pavinski Bitar P.D."/>
            <person name="Qin X."/>
            <person name="Weinstock G.M."/>
            <person name="Highlander S.K."/>
            <person name="Town C.D."/>
            <person name="Burne R.A."/>
            <person name="Stanhope M.J."/>
        </authorList>
    </citation>
    <scope>NUCLEOTIDE SEQUENCE [LARGE SCALE GENOMIC DNA]</scope>
    <source>
        <strain evidence="2 3">NCTC 11558</strain>
    </source>
</reference>
<dbReference type="GO" id="GO:0016747">
    <property type="term" value="F:acyltransferase activity, transferring groups other than amino-acyl groups"/>
    <property type="evidence" value="ECO:0007669"/>
    <property type="project" value="InterPro"/>
</dbReference>
<dbReference type="AlphaFoldDB" id="G5JZ44"/>
<dbReference type="Gene3D" id="3.40.630.30">
    <property type="match status" value="1"/>
</dbReference>
<dbReference type="OrthoDB" id="9797178at2"/>
<evidence type="ECO:0000259" key="1">
    <source>
        <dbReference type="PROSITE" id="PS51186"/>
    </source>
</evidence>
<dbReference type="EC" id="2.3.1.-" evidence="2"/>
<dbReference type="SUPFAM" id="SSF55729">
    <property type="entry name" value="Acyl-CoA N-acyltransferases (Nat)"/>
    <property type="match status" value="1"/>
</dbReference>
<dbReference type="InterPro" id="IPR016181">
    <property type="entry name" value="Acyl_CoA_acyltransferase"/>
</dbReference>
<dbReference type="InterPro" id="IPR000182">
    <property type="entry name" value="GNAT_dom"/>
</dbReference>
<keyword evidence="2" id="KW-0808">Transferase</keyword>
<organism evidence="2 3">
    <name type="scientific">Streptococcus macacae NCTC 11558</name>
    <dbReference type="NCBI Taxonomy" id="764298"/>
    <lineage>
        <taxon>Bacteria</taxon>
        <taxon>Bacillati</taxon>
        <taxon>Bacillota</taxon>
        <taxon>Bacilli</taxon>
        <taxon>Lactobacillales</taxon>
        <taxon>Streptococcaceae</taxon>
        <taxon>Streptococcus</taxon>
    </lineage>
</organism>
<dbReference type="PROSITE" id="PS51186">
    <property type="entry name" value="GNAT"/>
    <property type="match status" value="1"/>
</dbReference>
<dbReference type="RefSeq" id="WP_003081176.1">
    <property type="nucleotide sequence ID" value="NZ_AEUW02000001.1"/>
</dbReference>
<dbReference type="EMBL" id="AEUW02000001">
    <property type="protein sequence ID" value="EHJ52760.1"/>
    <property type="molecule type" value="Genomic_DNA"/>
</dbReference>
<dbReference type="Pfam" id="PF00583">
    <property type="entry name" value="Acetyltransf_1"/>
    <property type="match status" value="1"/>
</dbReference>
<gene>
    <name evidence="2" type="ORF">STRMA_0461</name>
</gene>
<dbReference type="eggNOG" id="COG3153">
    <property type="taxonomic scope" value="Bacteria"/>
</dbReference>
<keyword evidence="2" id="KW-0012">Acyltransferase</keyword>
<dbReference type="Proteomes" id="UP000003573">
    <property type="component" value="Unassembled WGS sequence"/>
</dbReference>
<sequence length="208" mass="23497">MTVEIRQELPSEYREVENLVREAFWNVYQPGCSEHLILHQFRHHPNYLKDLSKIILVDGQIAGQITYSKALLRHETTNETKEIALFGPFAISPDFQKRGLGKQLLQTTLDEAKAAGISYVIILGDPDYYKKFAFLPASTYGVALEGQDKSEPFDFLQILDLQADGSISQATGPWIFADPEGYEVDEKTLEAFDSQFPAKEKKVLPGQL</sequence>